<sequence>MLRNRRPAPKPRGSPALVDGGATSNRSAAAGADAAAAESSAAPAFLGPAIDASPTAAAARPINVSNSSGEAAFRRWWADGRHLSSADAFEHATIADAGAKYAAVLFGMVRTWSMSRKMFQRTFLGPNGPMDLFFEVYAQDEAEVDLVASTILRLPRRRVHVERWGAPIMERLRTDHRVTVCADAPRRHEKCVEADTKKGRSGDLKAMISKARKVELGWRMLEAHVAAGRGGVDYDAVLLARTDLSYPPQPFDMARAAAADALLVPAGADMPFNDQLAVGRPRWLRAYATAYSHCASSGAARALYGKAVPIGDHFCGKLERSLVPAIRSRVPDDKFRRFWFQYWIVRGYQIPYFEEHHDFAYRTWGSPCCWQRLNWAQPAMSLSVLVDLNTTCLVDPNVLGKHDKNSVRWPQGGSVDLLKCRFAGSYCDFKKYPSSCKDAKGPPPGPDHYLPEELPVGAYEAPREAAYDDGPAERRRLATACAAPPGGGNATVVRFGAVDESGLRVAGRGWGRVVAKWRCAKQMKIAVLGGSMTCGGNLAKRHNDKTKAWPARLLAKLRSSLGAGVTLHNACEPASSLGWCVSLLSTHVPPGTDIVVVDYSQNDNRPTIEDAREGGAAVDELVSVAAEAFLVALAKLAGSRREPPPAVLFLTTILPPKFHQPTTAPALKGWRALWADPARAAAYGAVLQGHARIYDRVARFHGASSFALQDHDGLWPAGEFLGNARLDRLWRAPAAKGGDVDHHPGVPAHEFVADAAHAAVLALVRRAERGDGAVVPDWAPAGGTLASANELAELSACSLGMAAHLVAADVEAAASPGAQVRAGGGWSLRRDRPDKPPGWIVNATATATSELSIVVPCGHTGTVGLEYLRSYEGMGSVTATFATIDVEKIKFNELICAGDDECAAYAAAPGSKVRVSAVDTVALNATWPQAESLAVVRQFKVACHNHAMVWNPVVVKLRPDPGDRGKFKLLSIFTSATFTALPPPRRVRQFADRQFGFGTSAKRHWSWSQSGLGVQWGLPVFRGSYLAQRSDAAIAASVSAWRRLLDRDWPATPKYFVLGCQASLRRSAKRFAGGSTSKGSRGAPLALERGASQPAASPAPAVCHMPLPGFAAARGAIATRSASAAYGMARCVGQPGLMVDLGWVKVKMEVVDLRSVGSLEEMRHLLDAQLRGVCAHELAAPRAACVDEAFARVRGLVEGLCGSDLGRGHAARLEAVSDVRGHLGRLEALAADARSVLECGVRHGVASWALAHGLARSWRRKGRRRLVRNDVAADVGAEPRFLAAVAAAGVRVEEHWSVSDLHLDVGAVDVVFIDTLHTYGQLRRELEKFGATTRSYIAIHDTEVDGQRGEALEGLEEHLSIERWEALDADTASFDTADLLKFAPLDLVRHPLPPTAAPDISVTALRAIIANQLGHSRIWERVAPSDDELSPPGGTYGGGDNGDDFEARRFDLLSQYAVIVQDDCRDGATRDGHWRRFARGDVGPGYTGSPWDALVARSVHKADKKMAPWRFARPGCAYHYFAPGDARRALDGSLLLFVGDSLLRGLYATTVRLLGGAASDDKLKAREDAARGKGGKRASNDPASRTSFDLGGARLAYASMWSDAELGAVKAAVGRAAARGQPFARVVVVANWGAEHSVAAACDRVEAKFARQANRARDAVAAALPGDAPRSLVVATPTAMLARRNPGMTTAKARALGRVLAAQAEATRRGGAFAAADLLDLSNLTKARFDDATLDGVHYGQTAATMGATVLLNMLAARP</sequence>
<feature type="region of interest" description="Disordered" evidence="1">
    <location>
        <begin position="1565"/>
        <end position="1585"/>
    </location>
</feature>
<dbReference type="PANTHER" id="PTHR34407:SF1">
    <property type="entry name" value="SGNH HYDROLASE-TYPE ESTERASE DOMAIN-CONTAINING PROTEIN"/>
    <property type="match status" value="1"/>
</dbReference>
<evidence type="ECO:0000256" key="1">
    <source>
        <dbReference type="SAM" id="MobiDB-lite"/>
    </source>
</evidence>
<protein>
    <submittedName>
        <fullName evidence="2">Uncharacterized protein</fullName>
    </submittedName>
</protein>
<dbReference type="KEGG" id="aaf:AURANDRAFT_71531"/>
<dbReference type="PANTHER" id="PTHR34407">
    <property type="entry name" value="EXPRESSED PROTEIN"/>
    <property type="match status" value="1"/>
</dbReference>
<accession>F0Y7S0</accession>
<feature type="compositionally biased region" description="Low complexity" evidence="1">
    <location>
        <begin position="22"/>
        <end position="31"/>
    </location>
</feature>
<dbReference type="OrthoDB" id="10541131at2759"/>
<gene>
    <name evidence="2" type="ORF">AURANDRAFT_71531</name>
</gene>
<name>F0Y7S0_AURAN</name>
<proteinExistence type="predicted"/>
<evidence type="ECO:0000313" key="2">
    <source>
        <dbReference type="EMBL" id="EGB08843.1"/>
    </source>
</evidence>
<dbReference type="EMBL" id="GL833127">
    <property type="protein sequence ID" value="EGB08843.1"/>
    <property type="molecule type" value="Genomic_DNA"/>
</dbReference>
<reference evidence="2 3" key="1">
    <citation type="journal article" date="2011" name="Proc. Natl. Acad. Sci. U.S.A.">
        <title>Niche of harmful alga Aureococcus anophagefferens revealed through ecogenomics.</title>
        <authorList>
            <person name="Gobler C.J."/>
            <person name="Berry D.L."/>
            <person name="Dyhrman S.T."/>
            <person name="Wilhelm S.W."/>
            <person name="Salamov A."/>
            <person name="Lobanov A.V."/>
            <person name="Zhang Y."/>
            <person name="Collier J.L."/>
            <person name="Wurch L.L."/>
            <person name="Kustka A.B."/>
            <person name="Dill B.D."/>
            <person name="Shah M."/>
            <person name="VerBerkmoes N.C."/>
            <person name="Kuo A."/>
            <person name="Terry A."/>
            <person name="Pangilinan J."/>
            <person name="Lindquist E.A."/>
            <person name="Lucas S."/>
            <person name="Paulsen I.T."/>
            <person name="Hattenrath-Lehmann T.K."/>
            <person name="Talmage S.C."/>
            <person name="Walker E.A."/>
            <person name="Koch F."/>
            <person name="Burson A.M."/>
            <person name="Marcoval M.A."/>
            <person name="Tang Y.Z."/>
            <person name="Lecleir G.R."/>
            <person name="Coyne K.J."/>
            <person name="Berg G.M."/>
            <person name="Bertrand E.M."/>
            <person name="Saito M.A."/>
            <person name="Gladyshev V.N."/>
            <person name="Grigoriev I.V."/>
        </authorList>
    </citation>
    <scope>NUCLEOTIDE SEQUENCE [LARGE SCALE GENOMIC DNA]</scope>
    <source>
        <strain evidence="3">CCMP 1984</strain>
    </source>
</reference>
<feature type="region of interest" description="Disordered" evidence="1">
    <location>
        <begin position="1"/>
        <end position="31"/>
    </location>
</feature>
<organism evidence="3">
    <name type="scientific">Aureococcus anophagefferens</name>
    <name type="common">Harmful bloom alga</name>
    <dbReference type="NCBI Taxonomy" id="44056"/>
    <lineage>
        <taxon>Eukaryota</taxon>
        <taxon>Sar</taxon>
        <taxon>Stramenopiles</taxon>
        <taxon>Ochrophyta</taxon>
        <taxon>Pelagophyceae</taxon>
        <taxon>Pelagomonadales</taxon>
        <taxon>Pelagomonadaceae</taxon>
        <taxon>Aureococcus</taxon>
    </lineage>
</organism>
<dbReference type="GeneID" id="20228265"/>
<dbReference type="RefSeq" id="XP_009036821.1">
    <property type="nucleotide sequence ID" value="XM_009038573.1"/>
</dbReference>
<evidence type="ECO:0000313" key="3">
    <source>
        <dbReference type="Proteomes" id="UP000002729"/>
    </source>
</evidence>
<dbReference type="Proteomes" id="UP000002729">
    <property type="component" value="Unassembled WGS sequence"/>
</dbReference>
<feature type="region of interest" description="Disordered" evidence="1">
    <location>
        <begin position="1071"/>
        <end position="1090"/>
    </location>
</feature>
<dbReference type="SUPFAM" id="SSF52266">
    <property type="entry name" value="SGNH hydrolase"/>
    <property type="match status" value="1"/>
</dbReference>
<keyword evidence="3" id="KW-1185">Reference proteome</keyword>
<dbReference type="InParanoid" id="F0Y7S0"/>